<evidence type="ECO:0000256" key="1">
    <source>
        <dbReference type="SAM" id="MobiDB-lite"/>
    </source>
</evidence>
<accession>A0A0G0JIF0</accession>
<reference evidence="2 3" key="1">
    <citation type="journal article" date="2015" name="Nature">
        <title>rRNA introns, odd ribosomes, and small enigmatic genomes across a large radiation of phyla.</title>
        <authorList>
            <person name="Brown C.T."/>
            <person name="Hug L.A."/>
            <person name="Thomas B.C."/>
            <person name="Sharon I."/>
            <person name="Castelle C.J."/>
            <person name="Singh A."/>
            <person name="Wilkins M.J."/>
            <person name="Williams K.H."/>
            <person name="Banfield J.F."/>
        </authorList>
    </citation>
    <scope>NUCLEOTIDE SEQUENCE [LARGE SCALE GENOMIC DNA]</scope>
</reference>
<dbReference type="Proteomes" id="UP000034849">
    <property type="component" value="Unassembled WGS sequence"/>
</dbReference>
<sequence>MGLKGNHEPHDPYRPVGDGAKSLRLCPHDAWASVRQREGLGRLPGRTEAVGRRSRTQLRRGWGQHPRPHRQLPIGADLQPRPTRLRQGRCGRRLRQLPRETKLGPDRRRQGR</sequence>
<proteinExistence type="predicted"/>
<dbReference type="EMBL" id="LBSX01000005">
    <property type="protein sequence ID" value="KKQ27831.1"/>
    <property type="molecule type" value="Genomic_DNA"/>
</dbReference>
<comment type="caution">
    <text evidence="2">The sequence shown here is derived from an EMBL/GenBank/DDBJ whole genome shotgun (WGS) entry which is preliminary data.</text>
</comment>
<feature type="region of interest" description="Disordered" evidence="1">
    <location>
        <begin position="1"/>
        <end position="20"/>
    </location>
</feature>
<evidence type="ECO:0000313" key="3">
    <source>
        <dbReference type="Proteomes" id="UP000034849"/>
    </source>
</evidence>
<dbReference type="AlphaFoldDB" id="A0A0G0JIF0"/>
<gene>
    <name evidence="2" type="ORF">US42_C0005G0056</name>
</gene>
<protein>
    <submittedName>
        <fullName evidence="2">Uncharacterized protein</fullName>
    </submittedName>
</protein>
<feature type="compositionally biased region" description="Basic and acidic residues" evidence="1">
    <location>
        <begin position="1"/>
        <end position="13"/>
    </location>
</feature>
<organism evidence="2 3">
    <name type="scientific">Candidatus Magasanikbacteria bacterium GW2011_GWC2_37_14</name>
    <dbReference type="NCBI Taxonomy" id="1619046"/>
    <lineage>
        <taxon>Bacteria</taxon>
        <taxon>Candidatus Magasanikiibacteriota</taxon>
    </lineage>
</organism>
<name>A0A0G0JIF0_9BACT</name>
<evidence type="ECO:0000313" key="2">
    <source>
        <dbReference type="EMBL" id="KKQ27831.1"/>
    </source>
</evidence>
<feature type="compositionally biased region" description="Basic residues" evidence="1">
    <location>
        <begin position="83"/>
        <end position="96"/>
    </location>
</feature>
<feature type="region of interest" description="Disordered" evidence="1">
    <location>
        <begin position="42"/>
        <end position="112"/>
    </location>
</feature>
<feature type="compositionally biased region" description="Basic and acidic residues" evidence="1">
    <location>
        <begin position="97"/>
        <end position="112"/>
    </location>
</feature>